<feature type="region of interest" description="Disordered" evidence="1">
    <location>
        <begin position="1"/>
        <end position="37"/>
    </location>
</feature>
<protein>
    <submittedName>
        <fullName evidence="2">Uncharacterized protein</fullName>
    </submittedName>
</protein>
<proteinExistence type="predicted"/>
<comment type="caution">
    <text evidence="2">The sequence shown here is derived from an EMBL/GenBank/DDBJ whole genome shotgun (WGS) entry which is preliminary data.</text>
</comment>
<reference evidence="2" key="1">
    <citation type="journal article" date="2015" name="Nature">
        <title>Complex archaea that bridge the gap between prokaryotes and eukaryotes.</title>
        <authorList>
            <person name="Spang A."/>
            <person name="Saw J.H."/>
            <person name="Jorgensen S.L."/>
            <person name="Zaremba-Niedzwiedzka K."/>
            <person name="Martijn J."/>
            <person name="Lind A.E."/>
            <person name="van Eijk R."/>
            <person name="Schleper C."/>
            <person name="Guy L."/>
            <person name="Ettema T.J."/>
        </authorList>
    </citation>
    <scope>NUCLEOTIDE SEQUENCE</scope>
</reference>
<feature type="region of interest" description="Disordered" evidence="1">
    <location>
        <begin position="53"/>
        <end position="74"/>
    </location>
</feature>
<feature type="compositionally biased region" description="Basic and acidic residues" evidence="1">
    <location>
        <begin position="24"/>
        <end position="37"/>
    </location>
</feature>
<organism evidence="2">
    <name type="scientific">marine sediment metagenome</name>
    <dbReference type="NCBI Taxonomy" id="412755"/>
    <lineage>
        <taxon>unclassified sequences</taxon>
        <taxon>metagenomes</taxon>
        <taxon>ecological metagenomes</taxon>
    </lineage>
</organism>
<dbReference type="EMBL" id="LAZR01016578">
    <property type="protein sequence ID" value="KKM03904.1"/>
    <property type="molecule type" value="Genomic_DNA"/>
</dbReference>
<accession>A0A0F9GYL0</accession>
<evidence type="ECO:0000256" key="1">
    <source>
        <dbReference type="SAM" id="MobiDB-lite"/>
    </source>
</evidence>
<name>A0A0F9GYL0_9ZZZZ</name>
<gene>
    <name evidence="2" type="ORF">LCGC14_1769720</name>
</gene>
<feature type="compositionally biased region" description="Basic residues" evidence="1">
    <location>
        <begin position="1"/>
        <end position="23"/>
    </location>
</feature>
<evidence type="ECO:0000313" key="2">
    <source>
        <dbReference type="EMBL" id="KKM03904.1"/>
    </source>
</evidence>
<sequence length="74" mass="8568">MESRKELKRKANKILGKKAKRRGWSREKEQGKGKPRCKDCGFRIRGTVANHVKGAHHNHAYGHDKNGNRMPMNF</sequence>
<dbReference type="AlphaFoldDB" id="A0A0F9GYL0"/>